<dbReference type="InterPro" id="IPR002672">
    <property type="entry name" value="Ribosomal_eL28"/>
</dbReference>
<dbReference type="GO" id="GO:1990904">
    <property type="term" value="C:ribonucleoprotein complex"/>
    <property type="evidence" value="ECO:0007669"/>
    <property type="project" value="UniProtKB-KW"/>
</dbReference>
<dbReference type="GO" id="GO:0005840">
    <property type="term" value="C:ribosome"/>
    <property type="evidence" value="ECO:0007669"/>
    <property type="project" value="UniProtKB-KW"/>
</dbReference>
<evidence type="ECO:0000256" key="3">
    <source>
        <dbReference type="ARBA" id="ARBA00023274"/>
    </source>
</evidence>
<gene>
    <name evidence="6" type="ORF">BSTOLATCC_MIC49393</name>
</gene>
<dbReference type="Pfam" id="PF01778">
    <property type="entry name" value="Ribosomal_L28e"/>
    <property type="match status" value="1"/>
</dbReference>
<comment type="similarity">
    <text evidence="1">Belongs to the eukaryotic ribosomal protein eL28 family.</text>
</comment>
<evidence type="ECO:0000313" key="7">
    <source>
        <dbReference type="Proteomes" id="UP001162131"/>
    </source>
</evidence>
<evidence type="ECO:0000256" key="4">
    <source>
        <dbReference type="SAM" id="MobiDB-lite"/>
    </source>
</evidence>
<evidence type="ECO:0000259" key="5">
    <source>
        <dbReference type="Pfam" id="PF01778"/>
    </source>
</evidence>
<proteinExistence type="inferred from homology"/>
<feature type="domain" description="Ribosomal eL28/Mak16" evidence="5">
    <location>
        <begin position="8"/>
        <end position="125"/>
    </location>
</feature>
<evidence type="ECO:0000256" key="1">
    <source>
        <dbReference type="ARBA" id="ARBA00007926"/>
    </source>
</evidence>
<dbReference type="EMBL" id="CAJZBQ010000048">
    <property type="protein sequence ID" value="CAG9329774.1"/>
    <property type="molecule type" value="Genomic_DNA"/>
</dbReference>
<evidence type="ECO:0000313" key="6">
    <source>
        <dbReference type="EMBL" id="CAG9329774.1"/>
    </source>
</evidence>
<organism evidence="6 7">
    <name type="scientific">Blepharisma stoltei</name>
    <dbReference type="NCBI Taxonomy" id="1481888"/>
    <lineage>
        <taxon>Eukaryota</taxon>
        <taxon>Sar</taxon>
        <taxon>Alveolata</taxon>
        <taxon>Ciliophora</taxon>
        <taxon>Postciliodesmatophora</taxon>
        <taxon>Heterotrichea</taxon>
        <taxon>Heterotrichida</taxon>
        <taxon>Blepharismidae</taxon>
        <taxon>Blepharisma</taxon>
    </lineage>
</organism>
<dbReference type="Proteomes" id="UP001162131">
    <property type="component" value="Unassembled WGS sequence"/>
</dbReference>
<dbReference type="InterPro" id="IPR029004">
    <property type="entry name" value="Ribosomal_eL28/Mak16"/>
</dbReference>
<name>A0AAU9JSB8_9CILI</name>
<dbReference type="GO" id="GO:0006412">
    <property type="term" value="P:translation"/>
    <property type="evidence" value="ECO:0007669"/>
    <property type="project" value="InterPro"/>
</dbReference>
<protein>
    <recommendedName>
        <fullName evidence="5">Ribosomal eL28/Mak16 domain-containing protein</fullName>
    </recommendedName>
</protein>
<dbReference type="GO" id="GO:0003735">
    <property type="term" value="F:structural constituent of ribosome"/>
    <property type="evidence" value="ECO:0007669"/>
    <property type="project" value="InterPro"/>
</dbReference>
<keyword evidence="7" id="KW-1185">Reference proteome</keyword>
<feature type="region of interest" description="Disordered" evidence="4">
    <location>
        <begin position="111"/>
        <end position="139"/>
    </location>
</feature>
<reference evidence="6" key="1">
    <citation type="submission" date="2021-09" db="EMBL/GenBank/DDBJ databases">
        <authorList>
            <consortium name="AG Swart"/>
            <person name="Singh M."/>
            <person name="Singh A."/>
            <person name="Seah K."/>
            <person name="Emmerich C."/>
        </authorList>
    </citation>
    <scope>NUCLEOTIDE SEQUENCE</scope>
    <source>
        <strain evidence="6">ATCC30299</strain>
    </source>
</reference>
<comment type="caution">
    <text evidence="6">The sequence shown here is derived from an EMBL/GenBank/DDBJ whole genome shotgun (WGS) entry which is preliminary data.</text>
</comment>
<keyword evidence="3" id="KW-0687">Ribonucleoprotein</keyword>
<accession>A0AAU9JSB8</accession>
<feature type="compositionally biased region" description="Basic and acidic residues" evidence="4">
    <location>
        <begin position="115"/>
        <end position="129"/>
    </location>
</feature>
<feature type="compositionally biased region" description="Basic residues" evidence="4">
    <location>
        <begin position="130"/>
        <end position="139"/>
    </location>
</feature>
<dbReference type="PANTHER" id="PTHR10544">
    <property type="entry name" value="60S RIBOSOMAL PROTEIN L28"/>
    <property type="match status" value="1"/>
</dbReference>
<dbReference type="Gene3D" id="3.30.390.110">
    <property type="match status" value="1"/>
</dbReference>
<evidence type="ECO:0000256" key="2">
    <source>
        <dbReference type="ARBA" id="ARBA00022980"/>
    </source>
</evidence>
<sequence length="139" mass="15476">MASVSSDLLWELLRNNNKYLIRRQNTDFSADPYNLVNIHSQKFAGIASTSAIGVATRKKGESVTLKAKKLRKYGLKGKTQHEVKIAVKKGDYSGRAKSALVSLVESRNPGLAKAASERMQKLHSSEHPKKTITRRNRKA</sequence>
<keyword evidence="2" id="KW-0689">Ribosomal protein</keyword>
<dbReference type="AlphaFoldDB" id="A0AAU9JSB8"/>